<dbReference type="OrthoDB" id="3040495at2759"/>
<gene>
    <name evidence="1" type="ORF">BDP27DRAFT_1421012</name>
</gene>
<protein>
    <submittedName>
        <fullName evidence="1">Uncharacterized protein</fullName>
    </submittedName>
</protein>
<dbReference type="AlphaFoldDB" id="A0A9P5U8W6"/>
<name>A0A9P5U8W6_9AGAR</name>
<accession>A0A9P5U8W6</accession>
<dbReference type="EMBL" id="JADNRY010000051">
    <property type="protein sequence ID" value="KAF9069378.1"/>
    <property type="molecule type" value="Genomic_DNA"/>
</dbReference>
<organism evidence="1 2">
    <name type="scientific">Rhodocollybia butyracea</name>
    <dbReference type="NCBI Taxonomy" id="206335"/>
    <lineage>
        <taxon>Eukaryota</taxon>
        <taxon>Fungi</taxon>
        <taxon>Dikarya</taxon>
        <taxon>Basidiomycota</taxon>
        <taxon>Agaricomycotina</taxon>
        <taxon>Agaricomycetes</taxon>
        <taxon>Agaricomycetidae</taxon>
        <taxon>Agaricales</taxon>
        <taxon>Marasmiineae</taxon>
        <taxon>Omphalotaceae</taxon>
        <taxon>Rhodocollybia</taxon>
    </lineage>
</organism>
<dbReference type="Proteomes" id="UP000772434">
    <property type="component" value="Unassembled WGS sequence"/>
</dbReference>
<sequence>MSQRTGLCTSTLPSSANNSRAHSCLSTWKHAVTVSWGLEGHLCCLPHADYDMIIDNSLAGPNKDAKKGRKLRQFILPSHYVEPDSSPLQSHTNQIFAAIVNPVYAWVFVDFVCLIRLHFTSLDCFGVWKIFLAQL</sequence>
<keyword evidence="2" id="KW-1185">Reference proteome</keyword>
<evidence type="ECO:0000313" key="2">
    <source>
        <dbReference type="Proteomes" id="UP000772434"/>
    </source>
</evidence>
<evidence type="ECO:0000313" key="1">
    <source>
        <dbReference type="EMBL" id="KAF9069378.1"/>
    </source>
</evidence>
<reference evidence="1" key="1">
    <citation type="submission" date="2020-11" db="EMBL/GenBank/DDBJ databases">
        <authorList>
            <consortium name="DOE Joint Genome Institute"/>
            <person name="Ahrendt S."/>
            <person name="Riley R."/>
            <person name="Andreopoulos W."/>
            <person name="Labutti K."/>
            <person name="Pangilinan J."/>
            <person name="Ruiz-Duenas F.J."/>
            <person name="Barrasa J.M."/>
            <person name="Sanchez-Garcia M."/>
            <person name="Camarero S."/>
            <person name="Miyauchi S."/>
            <person name="Serrano A."/>
            <person name="Linde D."/>
            <person name="Babiker R."/>
            <person name="Drula E."/>
            <person name="Ayuso-Fernandez I."/>
            <person name="Pacheco R."/>
            <person name="Padilla G."/>
            <person name="Ferreira P."/>
            <person name="Barriuso J."/>
            <person name="Kellner H."/>
            <person name="Castanera R."/>
            <person name="Alfaro M."/>
            <person name="Ramirez L."/>
            <person name="Pisabarro A.G."/>
            <person name="Kuo A."/>
            <person name="Tritt A."/>
            <person name="Lipzen A."/>
            <person name="He G."/>
            <person name="Yan M."/>
            <person name="Ng V."/>
            <person name="Cullen D."/>
            <person name="Martin F."/>
            <person name="Rosso M.-N."/>
            <person name="Henrissat B."/>
            <person name="Hibbett D."/>
            <person name="Martinez A.T."/>
            <person name="Grigoriev I.V."/>
        </authorList>
    </citation>
    <scope>NUCLEOTIDE SEQUENCE</scope>
    <source>
        <strain evidence="1">AH 40177</strain>
    </source>
</reference>
<comment type="caution">
    <text evidence="1">The sequence shown here is derived from an EMBL/GenBank/DDBJ whole genome shotgun (WGS) entry which is preliminary data.</text>
</comment>
<proteinExistence type="predicted"/>